<dbReference type="Proteomes" id="UP001054945">
    <property type="component" value="Unassembled WGS sequence"/>
</dbReference>
<dbReference type="EMBL" id="BPLR01002043">
    <property type="protein sequence ID" value="GIX69348.1"/>
    <property type="molecule type" value="Genomic_DNA"/>
</dbReference>
<proteinExistence type="predicted"/>
<sequence>MKSCESDAIYLGCGAFLRCSRFIDQCDGFSFNGQGHGQDTEEKKGDSPKKGPKEEKTIPPCKRFLGKMGSVKNSHPKFAFCPLPHP</sequence>
<evidence type="ECO:0000313" key="3">
    <source>
        <dbReference type="Proteomes" id="UP001054945"/>
    </source>
</evidence>
<evidence type="ECO:0000313" key="2">
    <source>
        <dbReference type="EMBL" id="GIX69348.1"/>
    </source>
</evidence>
<keyword evidence="3" id="KW-1185">Reference proteome</keyword>
<evidence type="ECO:0000256" key="1">
    <source>
        <dbReference type="SAM" id="MobiDB-lite"/>
    </source>
</evidence>
<protein>
    <submittedName>
        <fullName evidence="2">Uncharacterized protein</fullName>
    </submittedName>
</protein>
<organism evidence="2 3">
    <name type="scientific">Caerostris extrusa</name>
    <name type="common">Bark spider</name>
    <name type="synonym">Caerostris bankana</name>
    <dbReference type="NCBI Taxonomy" id="172846"/>
    <lineage>
        <taxon>Eukaryota</taxon>
        <taxon>Metazoa</taxon>
        <taxon>Ecdysozoa</taxon>
        <taxon>Arthropoda</taxon>
        <taxon>Chelicerata</taxon>
        <taxon>Arachnida</taxon>
        <taxon>Araneae</taxon>
        <taxon>Araneomorphae</taxon>
        <taxon>Entelegynae</taxon>
        <taxon>Araneoidea</taxon>
        <taxon>Araneidae</taxon>
        <taxon>Caerostris</taxon>
    </lineage>
</organism>
<dbReference type="AlphaFoldDB" id="A0AAV4MBT2"/>
<feature type="region of interest" description="Disordered" evidence="1">
    <location>
        <begin position="31"/>
        <end position="58"/>
    </location>
</feature>
<name>A0AAV4MBT2_CAEEX</name>
<comment type="caution">
    <text evidence="2">The sequence shown here is derived from an EMBL/GenBank/DDBJ whole genome shotgun (WGS) entry which is preliminary data.</text>
</comment>
<accession>A0AAV4MBT2</accession>
<feature type="compositionally biased region" description="Basic and acidic residues" evidence="1">
    <location>
        <begin position="38"/>
        <end position="57"/>
    </location>
</feature>
<reference evidence="2 3" key="1">
    <citation type="submission" date="2021-06" db="EMBL/GenBank/DDBJ databases">
        <title>Caerostris extrusa draft genome.</title>
        <authorList>
            <person name="Kono N."/>
            <person name="Arakawa K."/>
        </authorList>
    </citation>
    <scope>NUCLEOTIDE SEQUENCE [LARGE SCALE GENOMIC DNA]</scope>
</reference>
<gene>
    <name evidence="2" type="ORF">CEXT_123931</name>
</gene>